<evidence type="ECO:0008006" key="7">
    <source>
        <dbReference type="Google" id="ProtNLM"/>
    </source>
</evidence>
<evidence type="ECO:0000313" key="5">
    <source>
        <dbReference type="EMBL" id="KAK9070781.1"/>
    </source>
</evidence>
<dbReference type="InterPro" id="IPR009075">
    <property type="entry name" value="AcylCo_DH/oxidase_C"/>
</dbReference>
<evidence type="ECO:0000256" key="1">
    <source>
        <dbReference type="ARBA" id="ARBA00022630"/>
    </source>
</evidence>
<keyword evidence="2" id="KW-0472">Membrane</keyword>
<gene>
    <name evidence="5" type="ORF">SSX86_011183</name>
</gene>
<dbReference type="InterPro" id="IPR036250">
    <property type="entry name" value="AcylCo_DH-like_C"/>
</dbReference>
<keyword evidence="2" id="KW-0812">Transmembrane</keyword>
<dbReference type="GO" id="GO:0006635">
    <property type="term" value="P:fatty acid beta-oxidation"/>
    <property type="evidence" value="ECO:0007669"/>
    <property type="project" value="InterPro"/>
</dbReference>
<dbReference type="Gene3D" id="1.10.540.10">
    <property type="entry name" value="Acyl-CoA dehydrogenase/oxidase, N-terminal domain"/>
    <property type="match status" value="1"/>
</dbReference>
<dbReference type="PROSITE" id="PS00073">
    <property type="entry name" value="ACYL_COA_DH_2"/>
    <property type="match status" value="1"/>
</dbReference>
<dbReference type="EMBL" id="JBCNJP010000012">
    <property type="protein sequence ID" value="KAK9070781.1"/>
    <property type="molecule type" value="Genomic_DNA"/>
</dbReference>
<name>A0AAP0D8V5_9ASTR</name>
<dbReference type="GO" id="GO:0003995">
    <property type="term" value="F:acyl-CoA dehydrogenase activity"/>
    <property type="evidence" value="ECO:0007669"/>
    <property type="project" value="InterPro"/>
</dbReference>
<dbReference type="AlphaFoldDB" id="A0AAP0D8V5"/>
<dbReference type="SUPFAM" id="SSF47203">
    <property type="entry name" value="Acyl-CoA dehydrogenase C-terminal domain-like"/>
    <property type="match status" value="1"/>
</dbReference>
<dbReference type="InterPro" id="IPR045008">
    <property type="entry name" value="ACX4-like"/>
</dbReference>
<dbReference type="Pfam" id="PF00441">
    <property type="entry name" value="Acyl-CoA_dh_1"/>
    <property type="match status" value="1"/>
</dbReference>
<dbReference type="GO" id="GO:0005777">
    <property type="term" value="C:peroxisome"/>
    <property type="evidence" value="ECO:0007669"/>
    <property type="project" value="TreeGrafter"/>
</dbReference>
<reference evidence="5 6" key="1">
    <citation type="submission" date="2024-04" db="EMBL/GenBank/DDBJ databases">
        <title>The reference genome of an endangered Asteraceae, Deinandra increscens subsp. villosa, native to the Central Coast of California.</title>
        <authorList>
            <person name="Guilliams M."/>
            <person name="Hasenstab-Lehman K."/>
            <person name="Meyer R."/>
            <person name="Mcevoy S."/>
        </authorList>
    </citation>
    <scope>NUCLEOTIDE SEQUENCE [LARGE SCALE GENOMIC DNA]</scope>
    <source>
        <tissue evidence="5">Leaf</tissue>
    </source>
</reference>
<keyword evidence="1" id="KW-0285">Flavoprotein</keyword>
<evidence type="ECO:0000313" key="6">
    <source>
        <dbReference type="Proteomes" id="UP001408789"/>
    </source>
</evidence>
<evidence type="ECO:0000259" key="3">
    <source>
        <dbReference type="Pfam" id="PF00441"/>
    </source>
</evidence>
<dbReference type="PANTHER" id="PTHR43188:SF1">
    <property type="entry name" value="ACYL-COA DEHYDROGENASE"/>
    <property type="match status" value="1"/>
</dbReference>
<comment type="caution">
    <text evidence="5">The sequence shown here is derived from an EMBL/GenBank/DDBJ whole genome shotgun (WGS) entry which is preliminary data.</text>
</comment>
<feature type="domain" description="Acyl-CoA dehydrogenase/oxidase N-terminal" evidence="4">
    <location>
        <begin position="191"/>
        <end position="238"/>
    </location>
</feature>
<dbReference type="Proteomes" id="UP001408789">
    <property type="component" value="Unassembled WGS sequence"/>
</dbReference>
<sequence length="397" mass="44167">MWVSWKLEIVDQVLVVNQYYLAVVVVVNQCFIFSPVAVGLNGFVRQGYLGHLYGLFVGVQGRKHDSWRWLQFKHNGDRCSPEFMSKEGYFGNLDVEAILPNVGGNIAVGKANLASLSLPPDATVGMFIIGFKGVKTCLDCCLDDENKHSKSSYFNYPALDVSLAFPQATPASIFPPCTSDYYQFADLLTLEEQALRLKVRECVERDVAPIMTKYWEKAEFPFPVVPKLGALNIAGGTIKVLGLSRVMVAWQPIGITMGVYDMCHRYLQERKQFGASLAAFQINQQKLVQMLANVQAMFLMGWRLCKLYESGKMTPGQASLGKSWITLRGRETVALSRELLGGNGILSDFLVAKAFNDLEPIYTYEGTYDINSLITGREVTGIASFKPAIKTSQTSRL</sequence>
<dbReference type="InterPro" id="IPR013786">
    <property type="entry name" value="AcylCoA_DH/ox_N"/>
</dbReference>
<proteinExistence type="predicted"/>
<keyword evidence="6" id="KW-1185">Reference proteome</keyword>
<dbReference type="Gene3D" id="1.20.140.10">
    <property type="entry name" value="Butyryl-CoA Dehydrogenase, subunit A, domain 3"/>
    <property type="match status" value="1"/>
</dbReference>
<accession>A0AAP0D8V5</accession>
<dbReference type="GO" id="GO:0050660">
    <property type="term" value="F:flavin adenine dinucleotide binding"/>
    <property type="evidence" value="ECO:0007669"/>
    <property type="project" value="InterPro"/>
</dbReference>
<dbReference type="InterPro" id="IPR037069">
    <property type="entry name" value="AcylCoA_DH/ox_N_sf"/>
</dbReference>
<feature type="domain" description="Acyl-CoA dehydrogenase/oxidase C-terminal" evidence="3">
    <location>
        <begin position="239"/>
        <end position="378"/>
    </location>
</feature>
<evidence type="ECO:0000256" key="2">
    <source>
        <dbReference type="SAM" id="Phobius"/>
    </source>
</evidence>
<dbReference type="FunFam" id="1.20.140.10:FF:000021">
    <property type="entry name" value="Acyl-coenzyme A oxidase 4, peroxisomal"/>
    <property type="match status" value="1"/>
</dbReference>
<dbReference type="PANTHER" id="PTHR43188">
    <property type="entry name" value="ACYL-COENZYME A OXIDASE"/>
    <property type="match status" value="1"/>
</dbReference>
<protein>
    <recommendedName>
        <fullName evidence="7">Acyl-CoA oxidase</fullName>
    </recommendedName>
</protein>
<feature type="transmembrane region" description="Helical" evidence="2">
    <location>
        <begin position="20"/>
        <end position="44"/>
    </location>
</feature>
<organism evidence="5 6">
    <name type="scientific">Deinandra increscens subsp. villosa</name>
    <dbReference type="NCBI Taxonomy" id="3103831"/>
    <lineage>
        <taxon>Eukaryota</taxon>
        <taxon>Viridiplantae</taxon>
        <taxon>Streptophyta</taxon>
        <taxon>Embryophyta</taxon>
        <taxon>Tracheophyta</taxon>
        <taxon>Spermatophyta</taxon>
        <taxon>Magnoliopsida</taxon>
        <taxon>eudicotyledons</taxon>
        <taxon>Gunneridae</taxon>
        <taxon>Pentapetalae</taxon>
        <taxon>asterids</taxon>
        <taxon>campanulids</taxon>
        <taxon>Asterales</taxon>
        <taxon>Asteraceae</taxon>
        <taxon>Asteroideae</taxon>
        <taxon>Heliantheae alliance</taxon>
        <taxon>Madieae</taxon>
        <taxon>Madiinae</taxon>
        <taxon>Deinandra</taxon>
    </lineage>
</organism>
<keyword evidence="2" id="KW-1133">Transmembrane helix</keyword>
<evidence type="ECO:0000259" key="4">
    <source>
        <dbReference type="Pfam" id="PF02771"/>
    </source>
</evidence>
<dbReference type="Pfam" id="PF02771">
    <property type="entry name" value="Acyl-CoA_dh_N"/>
    <property type="match status" value="1"/>
</dbReference>
<dbReference type="InterPro" id="IPR006089">
    <property type="entry name" value="Acyl-CoA_DH_CS"/>
</dbReference>